<accession>D0LYY1</accession>
<dbReference type="NCBIfam" id="NF041621">
    <property type="entry name" value="MXAN_5187_C_dom"/>
    <property type="match status" value="1"/>
</dbReference>
<dbReference type="HOGENOM" id="CLU_487258_0_0_7"/>
<dbReference type="EMBL" id="CP001804">
    <property type="protein sequence ID" value="ACY14451.1"/>
    <property type="molecule type" value="Genomic_DNA"/>
</dbReference>
<feature type="transmembrane region" description="Helical" evidence="2">
    <location>
        <begin position="6"/>
        <end position="25"/>
    </location>
</feature>
<dbReference type="RefSeq" id="WP_012827059.1">
    <property type="nucleotide sequence ID" value="NC_013440.1"/>
</dbReference>
<dbReference type="KEGG" id="hoh:Hoch_1904"/>
<dbReference type="STRING" id="502025.Hoch_1904"/>
<evidence type="ECO:0000256" key="2">
    <source>
        <dbReference type="SAM" id="Phobius"/>
    </source>
</evidence>
<name>D0LYY1_HALO1</name>
<proteinExistence type="predicted"/>
<dbReference type="InterPro" id="IPR048134">
    <property type="entry name" value="MXAN_5187-like"/>
</dbReference>
<organism evidence="3 4">
    <name type="scientific">Haliangium ochraceum (strain DSM 14365 / JCM 11303 / SMP-2)</name>
    <dbReference type="NCBI Taxonomy" id="502025"/>
    <lineage>
        <taxon>Bacteria</taxon>
        <taxon>Pseudomonadati</taxon>
        <taxon>Myxococcota</taxon>
        <taxon>Polyangia</taxon>
        <taxon>Haliangiales</taxon>
        <taxon>Kofleriaceae</taxon>
        <taxon>Haliangium</taxon>
    </lineage>
</organism>
<keyword evidence="4" id="KW-1185">Reference proteome</keyword>
<dbReference type="Proteomes" id="UP000001880">
    <property type="component" value="Chromosome"/>
</dbReference>
<keyword evidence="2" id="KW-1133">Transmembrane helix</keyword>
<protein>
    <recommendedName>
        <fullName evidence="5">Double Cache domain-containing protein</fullName>
    </recommendedName>
</protein>
<dbReference type="NCBIfam" id="NF041620">
    <property type="entry name" value="MXAN_5187_fam"/>
    <property type="match status" value="1"/>
</dbReference>
<reference evidence="3 4" key="1">
    <citation type="journal article" date="2010" name="Stand. Genomic Sci.">
        <title>Complete genome sequence of Haliangium ochraceum type strain (SMP-2).</title>
        <authorList>
            <consortium name="US DOE Joint Genome Institute (JGI-PGF)"/>
            <person name="Ivanova N."/>
            <person name="Daum C."/>
            <person name="Lang E."/>
            <person name="Abt B."/>
            <person name="Kopitz M."/>
            <person name="Saunders E."/>
            <person name="Lapidus A."/>
            <person name="Lucas S."/>
            <person name="Glavina Del Rio T."/>
            <person name="Nolan M."/>
            <person name="Tice H."/>
            <person name="Copeland A."/>
            <person name="Cheng J.F."/>
            <person name="Chen F."/>
            <person name="Bruce D."/>
            <person name="Goodwin L."/>
            <person name="Pitluck S."/>
            <person name="Mavromatis K."/>
            <person name="Pati A."/>
            <person name="Mikhailova N."/>
            <person name="Chen A."/>
            <person name="Palaniappan K."/>
            <person name="Land M."/>
            <person name="Hauser L."/>
            <person name="Chang Y.J."/>
            <person name="Jeffries C.D."/>
            <person name="Detter J.C."/>
            <person name="Brettin T."/>
            <person name="Rohde M."/>
            <person name="Goker M."/>
            <person name="Bristow J."/>
            <person name="Markowitz V."/>
            <person name="Eisen J.A."/>
            <person name="Hugenholtz P."/>
            <person name="Kyrpides N.C."/>
            <person name="Klenk H.P."/>
        </authorList>
    </citation>
    <scope>NUCLEOTIDE SEQUENCE [LARGE SCALE GENOMIC DNA]</scope>
    <source>
        <strain evidence="4">DSM 14365 / CIP 107738 / JCM 11303 / AJ 13395 / SMP-2</strain>
    </source>
</reference>
<feature type="compositionally biased region" description="Low complexity" evidence="1">
    <location>
        <begin position="413"/>
        <end position="439"/>
    </location>
</feature>
<dbReference type="eggNOG" id="COG3266">
    <property type="taxonomic scope" value="Bacteria"/>
</dbReference>
<feature type="region of interest" description="Disordered" evidence="1">
    <location>
        <begin position="373"/>
        <end position="461"/>
    </location>
</feature>
<evidence type="ECO:0000313" key="3">
    <source>
        <dbReference type="EMBL" id="ACY14451.1"/>
    </source>
</evidence>
<dbReference type="AlphaFoldDB" id="D0LYY1"/>
<keyword evidence="2" id="KW-0812">Transmembrane</keyword>
<sequence>MFWSKIWFFLTALVAGAAITVALILPRPAERQRLADERERVVTACDVLNILLESNARSRVDLAGTFARSEIDVAQVLAPASLESDVSADANKTARTLANQLVESTAGDKPEFVILIDGRGRAVGRVGIHEDRYGDTMAGYHLVDDALDGYMRDDLWLIDDKLYLVAGAPVIANRWAGAVVIGHEVDKELADRLVGQLGVDFVVYAGGQPVATTNPVEIHSEVQRAYAEEGGKETPVIQDCRQNTPFDVVTGSETYTALVARLPGEAGTQGAFFAVFVARPASLGLMGTLDAVNKEDIAFGSFPWILLGIGLIAALGLGIFLMIFEVDRPLRRLSKDSVLLAQGDAKRLDEERHRSHYGSIARSVNIFIDKSKREARSGTQPSVNPLPPVGPGGPSGGAGKPPPPSEFKFSDTSPGNPRKPSSGGPPRRAPTAPGERPALPGAPPARAPTNPPPGAPPPLRAMRTESGITAIDDIFAPGAAESGEIRLGDESHRGLYEEFLALKRQCGEPTANLTYEKFAGKLRASRDALIAKHNCRDVKFQVYIRDGAAALKAKPVGLP</sequence>
<feature type="compositionally biased region" description="Pro residues" evidence="1">
    <location>
        <begin position="440"/>
        <end position="459"/>
    </location>
</feature>
<gene>
    <name evidence="3" type="ordered locus">Hoch_1904</name>
</gene>
<feature type="transmembrane region" description="Helical" evidence="2">
    <location>
        <begin position="301"/>
        <end position="324"/>
    </location>
</feature>
<evidence type="ECO:0008006" key="5">
    <source>
        <dbReference type="Google" id="ProtNLM"/>
    </source>
</evidence>
<evidence type="ECO:0000256" key="1">
    <source>
        <dbReference type="SAM" id="MobiDB-lite"/>
    </source>
</evidence>
<evidence type="ECO:0000313" key="4">
    <source>
        <dbReference type="Proteomes" id="UP000001880"/>
    </source>
</evidence>
<dbReference type="OrthoDB" id="5488206at2"/>
<keyword evidence="2" id="KW-0472">Membrane</keyword>